<evidence type="ECO:0000313" key="3">
    <source>
        <dbReference type="EMBL" id="QCT20207.1"/>
    </source>
</evidence>
<evidence type="ECO:0000256" key="2">
    <source>
        <dbReference type="SAM" id="Phobius"/>
    </source>
</evidence>
<dbReference type="AlphaFoldDB" id="A0A4V1G7M9"/>
<dbReference type="RefSeq" id="WP_138096082.1">
    <property type="nucleotide sequence ID" value="NZ_CP040428.1"/>
</dbReference>
<dbReference type="InterPro" id="IPR049802">
    <property type="entry name" value="RhsC-like_FIX"/>
</dbReference>
<proteinExistence type="predicted"/>
<organism evidence="3 4">
    <name type="scientific">Jejubacter calystegiae</name>
    <dbReference type="NCBI Taxonomy" id="2579935"/>
    <lineage>
        <taxon>Bacteria</taxon>
        <taxon>Pseudomonadati</taxon>
        <taxon>Pseudomonadota</taxon>
        <taxon>Gammaproteobacteria</taxon>
        <taxon>Enterobacterales</taxon>
        <taxon>Enterobacteriaceae</taxon>
        <taxon>Jejubacter</taxon>
    </lineage>
</organism>
<dbReference type="OrthoDB" id="7324255at2"/>
<keyword evidence="4" id="KW-1185">Reference proteome</keyword>
<dbReference type="CDD" id="cd20746">
    <property type="entry name" value="FIX_Ntox15_NUC_DUF4112_RhsA-like"/>
    <property type="match status" value="1"/>
</dbReference>
<accession>A0A4V1G7M9</accession>
<evidence type="ECO:0000313" key="4">
    <source>
        <dbReference type="Proteomes" id="UP000302163"/>
    </source>
</evidence>
<dbReference type="Proteomes" id="UP000302163">
    <property type="component" value="Chromosome"/>
</dbReference>
<sequence length="485" mass="55060">MDKDLQNALAFYQPAPEDWFSGFTRKMEAAGEWVWETIQGDFNENQTTGQVVTGTLISMIPLVDQICDIRDLVANCKKIKEDDSNTWSWVALVLTLIGLFPTLGSLVKGSMKVLLLSGRKTFMSATQNGSAIAKSLDTSIALLNKFLDMPATRYVLKSKKIHNAYAFLEKRVRELNKALSVKALLKAFDELLSVTRSLLDKAVSWGPESLRRPVAELWETLMDVRRKADEMLAKALKPVNDYLDRLANRLRVEGDNLYRGKVGNNNHVLGGERAAKELEAFKKEQPDWVDKGIKRHQYPALRGLTPTHTKKIEQGWPDIRDIEGRKTPLNGKFDTFDNSMKAVEIPPGEKLYRVVDPGSGDNSICWMREAEFKALKSKSDWRRRFAVWKSWNENGEYVVYTVPPGKPLKVWEGRAGTQYKREAPEYTLEGGAVQIVLDPADLKKEFTGPRMKTGWGYQDTDSDPASPYLGLPKLENKHNWYEKKD</sequence>
<name>A0A4V1G7M9_9ENTR</name>
<dbReference type="EMBL" id="CP040428">
    <property type="protein sequence ID" value="QCT20207.1"/>
    <property type="molecule type" value="Genomic_DNA"/>
</dbReference>
<keyword evidence="2" id="KW-0472">Membrane</keyword>
<keyword evidence="2" id="KW-1133">Transmembrane helix</keyword>
<feature type="region of interest" description="Disordered" evidence="1">
    <location>
        <begin position="453"/>
        <end position="472"/>
    </location>
</feature>
<evidence type="ECO:0000256" key="1">
    <source>
        <dbReference type="SAM" id="MobiDB-lite"/>
    </source>
</evidence>
<gene>
    <name evidence="3" type="ORF">FEM41_11360</name>
</gene>
<dbReference type="KEGG" id="izh:FEM41_11360"/>
<feature type="transmembrane region" description="Helical" evidence="2">
    <location>
        <begin position="87"/>
        <end position="107"/>
    </location>
</feature>
<reference evidence="3 4" key="1">
    <citation type="submission" date="2019-05" db="EMBL/GenBank/DDBJ databases">
        <title>Complete genome sequence of Izhakiella calystegiae KSNA2, an endophyte isolated from beach morning glory (Calystegia soldanella).</title>
        <authorList>
            <person name="Jiang L."/>
            <person name="Jeong J.C."/>
            <person name="Kim C.Y."/>
            <person name="Kim D.H."/>
            <person name="Kim S.W."/>
            <person name="Lee j."/>
        </authorList>
    </citation>
    <scope>NUCLEOTIDE SEQUENCE [LARGE SCALE GENOMIC DNA]</scope>
    <source>
        <strain evidence="3 4">KSNA2</strain>
    </source>
</reference>
<keyword evidence="2" id="KW-0812">Transmembrane</keyword>
<protein>
    <submittedName>
        <fullName evidence="3">Uncharacterized protein</fullName>
    </submittedName>
</protein>